<protein>
    <submittedName>
        <fullName evidence="3">Uncharacterized protein</fullName>
    </submittedName>
</protein>
<feature type="compositionally biased region" description="Gly residues" evidence="1">
    <location>
        <begin position="71"/>
        <end position="88"/>
    </location>
</feature>
<keyword evidence="2" id="KW-0472">Membrane</keyword>
<gene>
    <name evidence="3" type="ORF">ACFFTR_29685</name>
</gene>
<reference evidence="3 4" key="1">
    <citation type="submission" date="2024-09" db="EMBL/GenBank/DDBJ databases">
        <authorList>
            <person name="Sun Q."/>
            <person name="Mori K."/>
        </authorList>
    </citation>
    <scope>NUCLEOTIDE SEQUENCE [LARGE SCALE GENOMIC DNA]</scope>
    <source>
        <strain evidence="3 4">JCM 3307</strain>
    </source>
</reference>
<feature type="transmembrane region" description="Helical" evidence="2">
    <location>
        <begin position="21"/>
        <end position="40"/>
    </location>
</feature>
<evidence type="ECO:0000313" key="4">
    <source>
        <dbReference type="Proteomes" id="UP001589608"/>
    </source>
</evidence>
<sequence length="251" mass="25327">MQRPANRWTVGPLPSSVYWRRRAMVAVVVVGAVLLVWIFARNSGGDHPTTATSAAASGQGGGSTANPAAGATGGPGATGGLGATGGPGASSDPSATPQIVPASPDPTGQPTAQRSAPPANIPPCTDDQIAVTVTVVPSPGPLGGTFSFDINIASKATDWCTRDLGSGAQEVQILRAGALLFSSDDCNTAKKTDVRAFAVGDAVTYRIQWSSYRATPHVCAVGATPAPEGTYQVVARVGSKLSAATDFAIKR</sequence>
<accession>A0ABV5MEK5</accession>
<proteinExistence type="predicted"/>
<organism evidence="3 4">
    <name type="scientific">Dactylosporangium vinaceum</name>
    <dbReference type="NCBI Taxonomy" id="53362"/>
    <lineage>
        <taxon>Bacteria</taxon>
        <taxon>Bacillati</taxon>
        <taxon>Actinomycetota</taxon>
        <taxon>Actinomycetes</taxon>
        <taxon>Micromonosporales</taxon>
        <taxon>Micromonosporaceae</taxon>
        <taxon>Dactylosporangium</taxon>
    </lineage>
</organism>
<keyword evidence="2" id="KW-0812">Transmembrane</keyword>
<evidence type="ECO:0000256" key="2">
    <source>
        <dbReference type="SAM" id="Phobius"/>
    </source>
</evidence>
<keyword evidence="2" id="KW-1133">Transmembrane helix</keyword>
<evidence type="ECO:0000313" key="3">
    <source>
        <dbReference type="EMBL" id="MFB9447283.1"/>
    </source>
</evidence>
<dbReference type="EMBL" id="JBHMCA010000052">
    <property type="protein sequence ID" value="MFB9447283.1"/>
    <property type="molecule type" value="Genomic_DNA"/>
</dbReference>
<feature type="region of interest" description="Disordered" evidence="1">
    <location>
        <begin position="45"/>
        <end position="123"/>
    </location>
</feature>
<comment type="caution">
    <text evidence="3">The sequence shown here is derived from an EMBL/GenBank/DDBJ whole genome shotgun (WGS) entry which is preliminary data.</text>
</comment>
<name>A0ABV5MEK5_9ACTN</name>
<keyword evidence="4" id="KW-1185">Reference proteome</keyword>
<dbReference type="RefSeq" id="WP_223092470.1">
    <property type="nucleotide sequence ID" value="NZ_CP061913.1"/>
</dbReference>
<dbReference type="Proteomes" id="UP001589608">
    <property type="component" value="Unassembled WGS sequence"/>
</dbReference>
<evidence type="ECO:0000256" key="1">
    <source>
        <dbReference type="SAM" id="MobiDB-lite"/>
    </source>
</evidence>